<organism evidence="1 2">
    <name type="scientific">Aeropyrum camini SY1 = JCM 12091</name>
    <dbReference type="NCBI Taxonomy" id="1198449"/>
    <lineage>
        <taxon>Archaea</taxon>
        <taxon>Thermoproteota</taxon>
        <taxon>Thermoprotei</taxon>
        <taxon>Desulfurococcales</taxon>
        <taxon>Desulfurococcaceae</taxon>
        <taxon>Aeropyrum</taxon>
    </lineage>
</organism>
<proteinExistence type="predicted"/>
<evidence type="ECO:0000313" key="2">
    <source>
        <dbReference type="Proteomes" id="UP000016887"/>
    </source>
</evidence>
<reference evidence="1 2" key="1">
    <citation type="journal article" date="2013" name="Appl. Environ. Microbiol.">
        <title>Variation of the Virus-Related Elements within Syntenic Genomes of the Hyperthermophilic Archaeon Aeropyrum.</title>
        <authorList>
            <person name="Daifuku T."/>
            <person name="Yoshida T."/>
            <person name="Kitamura T."/>
            <person name="Kawaichi S."/>
            <person name="Inoue T."/>
            <person name="Nomura K."/>
            <person name="Yoshida Y."/>
            <person name="Kuno S."/>
            <person name="Sako Y."/>
        </authorList>
    </citation>
    <scope>NUCLEOTIDE SEQUENCE [LARGE SCALE GENOMIC DNA]</scope>
    <source>
        <strain evidence="1 2">SY1</strain>
    </source>
</reference>
<sequence length="161" mass="17833">MEESERGLARVTVYGEVMGVPLVASPDFVFFDGGKAAVVGKTAIREPPRRLAADVVYLYISTALLEDNGLAGDGSVIAVVVGRGEKCLEDLLRQGVQEGFKPRKTGCGVIYTEIYSRMEALRRLRSLLEYWRGERPPVPSPSPHRCSKCRYRDTCEHSTRA</sequence>
<dbReference type="GeneID" id="17110548"/>
<protein>
    <submittedName>
        <fullName evidence="1">Uncharacterized protein</fullName>
    </submittedName>
</protein>
<dbReference type="EMBL" id="AP012489">
    <property type="protein sequence ID" value="BAN90752.1"/>
    <property type="molecule type" value="Genomic_DNA"/>
</dbReference>
<dbReference type="RefSeq" id="WP_022542022.1">
    <property type="nucleotide sequence ID" value="NC_022521.1"/>
</dbReference>
<keyword evidence="2" id="KW-1185">Reference proteome</keyword>
<evidence type="ECO:0000313" key="1">
    <source>
        <dbReference type="EMBL" id="BAN90752.1"/>
    </source>
</evidence>
<accession>U3TB38</accession>
<name>U3TB38_9CREN</name>
<gene>
    <name evidence="1" type="ORF">ACAM_1283</name>
</gene>
<dbReference type="AlphaFoldDB" id="U3TB38"/>
<dbReference type="eggNOG" id="arCOG06102">
    <property type="taxonomic scope" value="Archaea"/>
</dbReference>
<dbReference type="KEGG" id="acj:ACAM_1283"/>
<dbReference type="Proteomes" id="UP000016887">
    <property type="component" value="Chromosome"/>
</dbReference>